<protein>
    <submittedName>
        <fullName evidence="2">Uncharacterized protein</fullName>
    </submittedName>
</protein>
<feature type="region of interest" description="Disordered" evidence="1">
    <location>
        <begin position="1"/>
        <end position="108"/>
    </location>
</feature>
<evidence type="ECO:0000256" key="1">
    <source>
        <dbReference type="SAM" id="MobiDB-lite"/>
    </source>
</evidence>
<sequence length="122" mass="13747">MTYQRQVNIKPGIDATLSPDSQNDGNSVGNKTIERNYENTRIHNYETQAHSEVDEKKLQQPTSRKEKGDMAEDREQTQTVSTAQATVTGDNSNISEEEESSREQLGAVEKEMNSLYSFWSAS</sequence>
<feature type="compositionally biased region" description="Low complexity" evidence="1">
    <location>
        <begin position="77"/>
        <end position="88"/>
    </location>
</feature>
<comment type="caution">
    <text evidence="2">The sequence shown here is derived from an EMBL/GenBank/DDBJ whole genome shotgun (WGS) entry which is preliminary data.</text>
</comment>
<feature type="compositionally biased region" description="Polar residues" evidence="1">
    <location>
        <begin position="18"/>
        <end position="30"/>
    </location>
</feature>
<dbReference type="Proteomes" id="UP000735302">
    <property type="component" value="Unassembled WGS sequence"/>
</dbReference>
<dbReference type="EMBL" id="BLXT01003747">
    <property type="protein sequence ID" value="GFO05230.1"/>
    <property type="molecule type" value="Genomic_DNA"/>
</dbReference>
<proteinExistence type="predicted"/>
<evidence type="ECO:0000313" key="3">
    <source>
        <dbReference type="Proteomes" id="UP000735302"/>
    </source>
</evidence>
<feature type="compositionally biased region" description="Basic and acidic residues" evidence="1">
    <location>
        <begin position="32"/>
        <end position="76"/>
    </location>
</feature>
<evidence type="ECO:0000313" key="2">
    <source>
        <dbReference type="EMBL" id="GFO05230.1"/>
    </source>
</evidence>
<gene>
    <name evidence="2" type="ORF">PoB_003173500</name>
</gene>
<keyword evidence="3" id="KW-1185">Reference proteome</keyword>
<dbReference type="AlphaFoldDB" id="A0AAV4AAM9"/>
<reference evidence="2 3" key="1">
    <citation type="journal article" date="2021" name="Elife">
        <title>Chloroplast acquisition without the gene transfer in kleptoplastic sea slugs, Plakobranchus ocellatus.</title>
        <authorList>
            <person name="Maeda T."/>
            <person name="Takahashi S."/>
            <person name="Yoshida T."/>
            <person name="Shimamura S."/>
            <person name="Takaki Y."/>
            <person name="Nagai Y."/>
            <person name="Toyoda A."/>
            <person name="Suzuki Y."/>
            <person name="Arimoto A."/>
            <person name="Ishii H."/>
            <person name="Satoh N."/>
            <person name="Nishiyama T."/>
            <person name="Hasebe M."/>
            <person name="Maruyama T."/>
            <person name="Minagawa J."/>
            <person name="Obokata J."/>
            <person name="Shigenobu S."/>
        </authorList>
    </citation>
    <scope>NUCLEOTIDE SEQUENCE [LARGE SCALE GENOMIC DNA]</scope>
</reference>
<accession>A0AAV4AAM9</accession>
<organism evidence="2 3">
    <name type="scientific">Plakobranchus ocellatus</name>
    <dbReference type="NCBI Taxonomy" id="259542"/>
    <lineage>
        <taxon>Eukaryota</taxon>
        <taxon>Metazoa</taxon>
        <taxon>Spiralia</taxon>
        <taxon>Lophotrochozoa</taxon>
        <taxon>Mollusca</taxon>
        <taxon>Gastropoda</taxon>
        <taxon>Heterobranchia</taxon>
        <taxon>Euthyneura</taxon>
        <taxon>Panpulmonata</taxon>
        <taxon>Sacoglossa</taxon>
        <taxon>Placobranchoidea</taxon>
        <taxon>Plakobranchidae</taxon>
        <taxon>Plakobranchus</taxon>
    </lineage>
</organism>
<name>A0AAV4AAM9_9GAST</name>